<proteinExistence type="predicted"/>
<keyword evidence="4" id="KW-1185">Reference proteome</keyword>
<dbReference type="EMBL" id="CP009248">
    <property type="protein sequence ID" value="APT91089.1"/>
    <property type="molecule type" value="Genomic_DNA"/>
</dbReference>
<dbReference type="STRING" id="1437874.CSPHI_08715"/>
<dbReference type="KEGG" id="csph:CSPHI_08715"/>
<protein>
    <recommendedName>
        <fullName evidence="2">Phosphatidic acid phosphatase type 2/haloperoxidase domain-containing protein</fullName>
    </recommendedName>
</protein>
<accession>A0A1L7CYW7</accession>
<evidence type="ECO:0000313" key="4">
    <source>
        <dbReference type="Proteomes" id="UP000185469"/>
    </source>
</evidence>
<dbReference type="SMART" id="SM00014">
    <property type="entry name" value="acidPPc"/>
    <property type="match status" value="1"/>
</dbReference>
<feature type="domain" description="Phosphatidic acid phosphatase type 2/haloperoxidase" evidence="2">
    <location>
        <begin position="135"/>
        <end position="254"/>
    </location>
</feature>
<evidence type="ECO:0000259" key="2">
    <source>
        <dbReference type="SMART" id="SM00014"/>
    </source>
</evidence>
<dbReference type="InterPro" id="IPR036938">
    <property type="entry name" value="PAP2/HPO_sf"/>
</dbReference>
<dbReference type="Gene3D" id="1.20.144.10">
    <property type="entry name" value="Phosphatidic acid phosphatase type 2/haloperoxidase"/>
    <property type="match status" value="1"/>
</dbReference>
<evidence type="ECO:0000256" key="1">
    <source>
        <dbReference type="SAM" id="MobiDB-lite"/>
    </source>
</evidence>
<name>A0A1L7CYW7_9CORY</name>
<dbReference type="GO" id="GO:0030288">
    <property type="term" value="C:outer membrane-bounded periplasmic space"/>
    <property type="evidence" value="ECO:0007669"/>
    <property type="project" value="InterPro"/>
</dbReference>
<sequence length="390" mass="40736">MPAAAPAAAAPAVPAIPGPAADAAADPAAPTPRPFTPGQLARPYRSDASGEGVFYFHVVEPYEELRERHPETLAENLETTVRINNAARGDRAAQLRALADDHDDPLVTLSDALGAGLGAHFRAALAAGRLPKTEALLSGTLARAGGVASSTFAEKYYYGEDRPFVVAPERIVRYHRGAPGDDDPYSTTPSYPSGHANKATWTVTLLSLMLPELGPQLQARGAEAGRNRVLLGVHYPLDVMAGRMMGTAAAADRWADPGFRPLIEAAAGELRAELEYRCGAALAECIAADEPYLDDAAAVAAYTAAMGYGFAPVGAPGRPMTVPEGYAGLLATRFPGLDEAQRAEVLAATALDSGLPLDRAEGASHMRVNLARALAAEVEVAPDGSLRIRG</sequence>
<feature type="region of interest" description="Disordered" evidence="1">
    <location>
        <begin position="1"/>
        <end position="44"/>
    </location>
</feature>
<dbReference type="InterPro" id="IPR000326">
    <property type="entry name" value="PAP2/HPO"/>
</dbReference>
<dbReference type="Proteomes" id="UP000185469">
    <property type="component" value="Chromosome"/>
</dbReference>
<reference evidence="3 4" key="1">
    <citation type="submission" date="2014-08" db="EMBL/GenBank/DDBJ databases">
        <title>Complete genome sequence of Corynebacterium sphenisci CECT 5990(T) (=DSM 44792(T)), isolated from healthy wild penguins.</title>
        <authorList>
            <person name="Ruckert C."/>
            <person name="Albersmeier A."/>
            <person name="Winkler A."/>
            <person name="Kalinowski J."/>
        </authorList>
    </citation>
    <scope>NUCLEOTIDE SEQUENCE [LARGE SCALE GENOMIC DNA]</scope>
    <source>
        <strain evidence="3 4">DSM 44792</strain>
    </source>
</reference>
<dbReference type="SUPFAM" id="SSF48317">
    <property type="entry name" value="Acid phosphatase/Vanadium-dependent haloperoxidase"/>
    <property type="match status" value="1"/>
</dbReference>
<dbReference type="CDD" id="cd03397">
    <property type="entry name" value="PAP2_acid_phosphatase"/>
    <property type="match status" value="1"/>
</dbReference>
<dbReference type="AlphaFoldDB" id="A0A1L7CYW7"/>
<gene>
    <name evidence="3" type="ORF">CSPHI_08715</name>
</gene>
<dbReference type="GO" id="GO:0003993">
    <property type="term" value="F:acid phosphatase activity"/>
    <property type="evidence" value="ECO:0007669"/>
    <property type="project" value="InterPro"/>
</dbReference>
<evidence type="ECO:0000313" key="3">
    <source>
        <dbReference type="EMBL" id="APT91089.1"/>
    </source>
</evidence>
<feature type="compositionally biased region" description="Low complexity" evidence="1">
    <location>
        <begin position="1"/>
        <end position="28"/>
    </location>
</feature>
<organism evidence="3 4">
    <name type="scientific">Corynebacterium sphenisci DSM 44792</name>
    <dbReference type="NCBI Taxonomy" id="1437874"/>
    <lineage>
        <taxon>Bacteria</taxon>
        <taxon>Bacillati</taxon>
        <taxon>Actinomycetota</taxon>
        <taxon>Actinomycetes</taxon>
        <taxon>Mycobacteriales</taxon>
        <taxon>Corynebacteriaceae</taxon>
        <taxon>Corynebacterium</taxon>
    </lineage>
</organism>
<dbReference type="Pfam" id="PF01569">
    <property type="entry name" value="PAP2"/>
    <property type="match status" value="1"/>
</dbReference>
<dbReference type="InterPro" id="IPR001011">
    <property type="entry name" value="Acid_Pase_classA_bac"/>
</dbReference>